<dbReference type="AlphaFoldDB" id="A0A0D8XET8"/>
<dbReference type="EMBL" id="KN716955">
    <property type="protein sequence ID" value="KJH40951.1"/>
    <property type="molecule type" value="Genomic_DNA"/>
</dbReference>
<dbReference type="Proteomes" id="UP000053766">
    <property type="component" value="Unassembled WGS sequence"/>
</dbReference>
<dbReference type="OrthoDB" id="5773256at2759"/>
<reference evidence="2" key="2">
    <citation type="journal article" date="2016" name="Sci. Rep.">
        <title>Dictyocaulus viviparus genome, variome and transcriptome elucidate lungworm biology and support future intervention.</title>
        <authorList>
            <person name="McNulty S.N."/>
            <person name="Strube C."/>
            <person name="Rosa B.A."/>
            <person name="Martin J.C."/>
            <person name="Tyagi R."/>
            <person name="Choi Y.J."/>
            <person name="Wang Q."/>
            <person name="Hallsworth Pepin K."/>
            <person name="Zhang X."/>
            <person name="Ozersky P."/>
            <person name="Wilson R.K."/>
            <person name="Sternberg P.W."/>
            <person name="Gasser R.B."/>
            <person name="Mitreva M."/>
        </authorList>
    </citation>
    <scope>NUCLEOTIDE SEQUENCE [LARGE SCALE GENOMIC DNA]</scope>
    <source>
        <strain evidence="2">HannoverDv2000</strain>
    </source>
</reference>
<reference evidence="1 2" key="1">
    <citation type="submission" date="2013-11" db="EMBL/GenBank/DDBJ databases">
        <title>Draft genome of the bovine lungworm Dictyocaulus viviparus.</title>
        <authorList>
            <person name="Mitreva M."/>
        </authorList>
    </citation>
    <scope>NUCLEOTIDE SEQUENCE [LARGE SCALE GENOMIC DNA]</scope>
    <source>
        <strain evidence="1 2">HannoverDv2000</strain>
    </source>
</reference>
<organism evidence="1 2">
    <name type="scientific">Dictyocaulus viviparus</name>
    <name type="common">Bovine lungworm</name>
    <dbReference type="NCBI Taxonomy" id="29172"/>
    <lineage>
        <taxon>Eukaryota</taxon>
        <taxon>Metazoa</taxon>
        <taxon>Ecdysozoa</taxon>
        <taxon>Nematoda</taxon>
        <taxon>Chromadorea</taxon>
        <taxon>Rhabditida</taxon>
        <taxon>Rhabditina</taxon>
        <taxon>Rhabditomorpha</taxon>
        <taxon>Strongyloidea</taxon>
        <taxon>Metastrongylidae</taxon>
        <taxon>Dictyocaulus</taxon>
    </lineage>
</organism>
<name>A0A0D8XET8_DICVI</name>
<protein>
    <submittedName>
        <fullName evidence="1">Uncharacterized protein</fullName>
    </submittedName>
</protein>
<evidence type="ECO:0000313" key="2">
    <source>
        <dbReference type="Proteomes" id="UP000053766"/>
    </source>
</evidence>
<keyword evidence="2" id="KW-1185">Reference proteome</keyword>
<sequence length="158" mass="16958">MVGSNTASQATSPRSESYGPGVLQMVVDNVLIATKERRINAFCGLQIASKPGKDQYKILKCSDHPQGTEEKRSETNGLGLPYSYAMTFGSNTECHVGTPDFQITPYLVKGGHVIGGTATMQSSASGYGYGSWNVYTGNHPLGAPSNIENSQNDELYRT</sequence>
<proteinExistence type="predicted"/>
<evidence type="ECO:0000313" key="1">
    <source>
        <dbReference type="EMBL" id="KJH40951.1"/>
    </source>
</evidence>
<gene>
    <name evidence="1" type="ORF">DICVIV_13082</name>
</gene>
<accession>A0A0D8XET8</accession>